<reference evidence="2" key="1">
    <citation type="journal article" date="2013" name="Genome Biol.">
        <title>Reference genomes and transcriptomes of Nicotiana sylvestris and Nicotiana tomentosiformis.</title>
        <authorList>
            <person name="Sierro N."/>
            <person name="Battey J.N."/>
            <person name="Ouadi S."/>
            <person name="Bovet L."/>
            <person name="Goepfert S."/>
            <person name="Bakaher N."/>
            <person name="Peitsch M.C."/>
            <person name="Ivanov N.V."/>
        </authorList>
    </citation>
    <scope>NUCLEOTIDE SEQUENCE [LARGE SCALE GENOMIC DNA]</scope>
</reference>
<organism evidence="2 3">
    <name type="scientific">Nicotiana sylvestris</name>
    <name type="common">Wood tobacco</name>
    <name type="synonym">South American tobacco</name>
    <dbReference type="NCBI Taxonomy" id="4096"/>
    <lineage>
        <taxon>Eukaryota</taxon>
        <taxon>Viridiplantae</taxon>
        <taxon>Streptophyta</taxon>
        <taxon>Embryophyta</taxon>
        <taxon>Tracheophyta</taxon>
        <taxon>Spermatophyta</taxon>
        <taxon>Magnoliopsida</taxon>
        <taxon>eudicotyledons</taxon>
        <taxon>Gunneridae</taxon>
        <taxon>Pentapetalae</taxon>
        <taxon>asterids</taxon>
        <taxon>lamiids</taxon>
        <taxon>Solanales</taxon>
        <taxon>Solanaceae</taxon>
        <taxon>Nicotianoideae</taxon>
        <taxon>Nicotianeae</taxon>
        <taxon>Nicotiana</taxon>
    </lineage>
</organism>
<protein>
    <submittedName>
        <fullName evidence="3">Uncharacterized protein LOC104218159</fullName>
    </submittedName>
</protein>
<dbReference type="SUPFAM" id="SSF53098">
    <property type="entry name" value="Ribonuclease H-like"/>
    <property type="match status" value="1"/>
</dbReference>
<dbReference type="PROSITE" id="PS50994">
    <property type="entry name" value="INTEGRASE"/>
    <property type="match status" value="1"/>
</dbReference>
<dbReference type="RefSeq" id="XP_009766882.1">
    <property type="nucleotide sequence ID" value="XM_009768580.1"/>
</dbReference>
<evidence type="ECO:0000313" key="3">
    <source>
        <dbReference type="RefSeq" id="XP_009766882.1"/>
    </source>
</evidence>
<keyword evidence="2" id="KW-1185">Reference proteome</keyword>
<dbReference type="InterPro" id="IPR036397">
    <property type="entry name" value="RNaseH_sf"/>
</dbReference>
<dbReference type="PANTHER" id="PTHR37984:SF5">
    <property type="entry name" value="PROTEIN NYNRIN-LIKE"/>
    <property type="match status" value="1"/>
</dbReference>
<dbReference type="OrthoDB" id="101614at2759"/>
<dbReference type="InterPro" id="IPR050951">
    <property type="entry name" value="Retrovirus_Pol_polyprotein"/>
</dbReference>
<accession>A0A1U7VFP8</accession>
<name>A0A1U7VFP8_NICSY</name>
<dbReference type="PANTHER" id="PTHR37984">
    <property type="entry name" value="PROTEIN CBG26694"/>
    <property type="match status" value="1"/>
</dbReference>
<dbReference type="Gene3D" id="3.30.420.10">
    <property type="entry name" value="Ribonuclease H-like superfamily/Ribonuclease H"/>
    <property type="match status" value="1"/>
</dbReference>
<gene>
    <name evidence="3" type="primary">LOC104218159</name>
</gene>
<evidence type="ECO:0000259" key="1">
    <source>
        <dbReference type="PROSITE" id="PS50994"/>
    </source>
</evidence>
<feature type="domain" description="Integrase catalytic" evidence="1">
    <location>
        <begin position="53"/>
        <end position="98"/>
    </location>
</feature>
<sequence length="190" mass="22038">MEKEAENLVARCNKCQRYANNMHRPAELLHLVISPWPFMKWGMDIVGPLPQAKEIVSDNRPKFISAKFTDFFQSWKIQQITSAPYHPVANGQAESLNKNNGKNQHGRNPISLVYGTEALIPVEIGEPRMRYKHINEAINEEELQVNLDLKEERRKAALIHMAAQKSMIERYYNRKANMRYFKIGDTGRQT</sequence>
<dbReference type="GO" id="GO:0003676">
    <property type="term" value="F:nucleic acid binding"/>
    <property type="evidence" value="ECO:0007669"/>
    <property type="project" value="InterPro"/>
</dbReference>
<dbReference type="InterPro" id="IPR001584">
    <property type="entry name" value="Integrase_cat-core"/>
</dbReference>
<dbReference type="InterPro" id="IPR012337">
    <property type="entry name" value="RNaseH-like_sf"/>
</dbReference>
<dbReference type="eggNOG" id="KOG0017">
    <property type="taxonomic scope" value="Eukaryota"/>
</dbReference>
<dbReference type="Proteomes" id="UP000189701">
    <property type="component" value="Unplaced"/>
</dbReference>
<proteinExistence type="predicted"/>
<evidence type="ECO:0000313" key="2">
    <source>
        <dbReference type="Proteomes" id="UP000189701"/>
    </source>
</evidence>
<dbReference type="GO" id="GO:0015074">
    <property type="term" value="P:DNA integration"/>
    <property type="evidence" value="ECO:0007669"/>
    <property type="project" value="InterPro"/>
</dbReference>
<dbReference type="AlphaFoldDB" id="A0A1U7VFP8"/>
<reference evidence="3" key="2">
    <citation type="submission" date="2025-08" db="UniProtKB">
        <authorList>
            <consortium name="RefSeq"/>
        </authorList>
    </citation>
    <scope>IDENTIFICATION</scope>
    <source>
        <tissue evidence="3">Leaf</tissue>
    </source>
</reference>